<sequence length="319" mass="35438">MDSPEGEFDGNDFANNLFSDLAPLLTLFGEQVTKQFLSMSVGWADNVLLAMGPLGILTIVVSAIRVAGETVPNLKALIGRAREDRASVEVELLSSTSREVCETVDRNPNRSSTRTTPHISAVHHDRHGLLAKVPPNLGLNISGAIPSNREMWMWAALGTVLQLASLVVSGTVTYRWNLAQVEVPTTTYGYPCYLLGTLLLTLGVLLCGHIVETVSKERTFRCKAKMRKRVRIFRIQLAATVNDQHFDSYLIFNSPENPDVYAPFYQGMKKNTRYVHYPPARIPLFSNINICEILCNCRISAVIHGLCHTITYFISESVI</sequence>
<feature type="transmembrane region" description="Helical" evidence="1">
    <location>
        <begin position="47"/>
        <end position="67"/>
    </location>
</feature>
<protein>
    <submittedName>
        <fullName evidence="2">Podospora anserina S mat+ genomic DNA chromosome 5, supercontig 1</fullName>
    </submittedName>
</protein>
<feature type="transmembrane region" description="Helical" evidence="1">
    <location>
        <begin position="152"/>
        <end position="176"/>
    </location>
</feature>
<dbReference type="GeneID" id="6188330"/>
<reference evidence="2" key="2">
    <citation type="submission" date="2008-07" db="EMBL/GenBank/DDBJ databases">
        <authorList>
            <person name="Genoscope - CEA"/>
        </authorList>
    </citation>
    <scope>NUCLEOTIDE SEQUENCE</scope>
    <source>
        <strain evidence="2">S mat+</strain>
    </source>
</reference>
<dbReference type="VEuPathDB" id="FungiDB:PODANS_5_20"/>
<dbReference type="EMBL" id="CU633457">
    <property type="protein sequence ID" value="CAP62125.1"/>
    <property type="molecule type" value="Genomic_DNA"/>
</dbReference>
<dbReference type="RefSeq" id="XP_001904346.1">
    <property type="nucleotide sequence ID" value="XM_001904311.1"/>
</dbReference>
<evidence type="ECO:0000256" key="1">
    <source>
        <dbReference type="SAM" id="Phobius"/>
    </source>
</evidence>
<reference evidence="2" key="1">
    <citation type="journal article" date="2008" name="Genome Biol.">
        <title>The genome sequence of the model ascomycete fungus Podospora anserina.</title>
        <authorList>
            <person name="Espagne E."/>
            <person name="Lespinet O."/>
            <person name="Malagnac F."/>
            <person name="Da Silva C."/>
            <person name="Jaillon O."/>
            <person name="Porcel B.M."/>
            <person name="Couloux A."/>
            <person name="Aury J.-M."/>
            <person name="Segurens B."/>
            <person name="Poulain J."/>
            <person name="Anthouard V."/>
            <person name="Grossetete S."/>
            <person name="Khalili H."/>
            <person name="Coppin E."/>
            <person name="Dequard-Chablat M."/>
            <person name="Picard M."/>
            <person name="Contamine V."/>
            <person name="Arnaise S."/>
            <person name="Bourdais A."/>
            <person name="Berteaux-Lecellier V."/>
            <person name="Gautheret D."/>
            <person name="de Vries R.P."/>
            <person name="Battaglia E."/>
            <person name="Coutinho P.M."/>
            <person name="Danchin E.G.J."/>
            <person name="Henrissat B."/>
            <person name="El Khoury R."/>
            <person name="Sainsard-Chanet A."/>
            <person name="Boivin A."/>
            <person name="Pinan-Lucarre B."/>
            <person name="Sellem C.H."/>
            <person name="Debuchy R."/>
            <person name="Wincker P."/>
            <person name="Weissenbach J."/>
            <person name="Silar P."/>
        </authorList>
    </citation>
    <scope>NUCLEOTIDE SEQUENCE [LARGE SCALE GENOMIC DNA]</scope>
    <source>
        <strain evidence="2">S mat+</strain>
    </source>
</reference>
<proteinExistence type="predicted"/>
<keyword evidence="1" id="KW-0812">Transmembrane</keyword>
<dbReference type="OrthoDB" id="194358at2759"/>
<dbReference type="KEGG" id="pan:PODANSg1365"/>
<gene>
    <name evidence="2" type="ORF">PODANS_5_20</name>
</gene>
<keyword evidence="1" id="KW-1133">Transmembrane helix</keyword>
<evidence type="ECO:0000313" key="2">
    <source>
        <dbReference type="EMBL" id="CAP62125.1"/>
    </source>
</evidence>
<accession>B2AFA7</accession>
<dbReference type="HOGENOM" id="CLU_871905_0_0_1"/>
<keyword evidence="1" id="KW-0472">Membrane</keyword>
<feature type="transmembrane region" description="Helical" evidence="1">
    <location>
        <begin position="188"/>
        <end position="211"/>
    </location>
</feature>
<dbReference type="AlphaFoldDB" id="B2AFA7"/>
<name>B2AFA7_PODAN</name>
<organism evidence="2">
    <name type="scientific">Podospora anserina (strain S / ATCC MYA-4624 / DSM 980 / FGSC 10383)</name>
    <name type="common">Pleurage anserina</name>
    <dbReference type="NCBI Taxonomy" id="515849"/>
    <lineage>
        <taxon>Eukaryota</taxon>
        <taxon>Fungi</taxon>
        <taxon>Dikarya</taxon>
        <taxon>Ascomycota</taxon>
        <taxon>Pezizomycotina</taxon>
        <taxon>Sordariomycetes</taxon>
        <taxon>Sordariomycetidae</taxon>
        <taxon>Sordariales</taxon>
        <taxon>Podosporaceae</taxon>
        <taxon>Podospora</taxon>
        <taxon>Podospora anserina</taxon>
    </lineage>
</organism>